<evidence type="ECO:0000256" key="1">
    <source>
        <dbReference type="ARBA" id="ARBA00009632"/>
    </source>
</evidence>
<comment type="caution">
    <text evidence="5">The sequence shown here is derived from an EMBL/GenBank/DDBJ whole genome shotgun (WGS) entry which is preliminary data.</text>
</comment>
<evidence type="ECO:0000313" key="6">
    <source>
        <dbReference type="Proteomes" id="UP000288197"/>
    </source>
</evidence>
<dbReference type="InterPro" id="IPR026888">
    <property type="entry name" value="AcetylCoA_hyd_C"/>
</dbReference>
<evidence type="ECO:0000313" key="5">
    <source>
        <dbReference type="EMBL" id="RSU01918.1"/>
    </source>
</evidence>
<dbReference type="InterPro" id="IPR038460">
    <property type="entry name" value="AcetylCoA_hyd_C_sf"/>
</dbReference>
<dbReference type="PANTHER" id="PTHR21432:SF20">
    <property type="entry name" value="ACETYL-COA HYDROLASE"/>
    <property type="match status" value="1"/>
</dbReference>
<dbReference type="SUPFAM" id="SSF100950">
    <property type="entry name" value="NagB/RpiA/CoA transferase-like"/>
    <property type="match status" value="2"/>
</dbReference>
<dbReference type="Gene3D" id="3.40.1080.10">
    <property type="entry name" value="Glutaconate Coenzyme A-transferase"/>
    <property type="match status" value="1"/>
</dbReference>
<dbReference type="Pfam" id="PF13336">
    <property type="entry name" value="AcetylCoA_hyd_C"/>
    <property type="match status" value="1"/>
</dbReference>
<dbReference type="GO" id="GO:0006083">
    <property type="term" value="P:acetate metabolic process"/>
    <property type="evidence" value="ECO:0007669"/>
    <property type="project" value="InterPro"/>
</dbReference>
<dbReference type="PANTHER" id="PTHR21432">
    <property type="entry name" value="ACETYL-COA HYDROLASE-RELATED"/>
    <property type="match status" value="1"/>
</dbReference>
<keyword evidence="2 5" id="KW-0808">Transferase</keyword>
<name>A0A430A534_9ENTE</name>
<evidence type="ECO:0000259" key="3">
    <source>
        <dbReference type="Pfam" id="PF02550"/>
    </source>
</evidence>
<feature type="domain" description="Acetyl-CoA hydrolase/transferase C-terminal" evidence="4">
    <location>
        <begin position="264"/>
        <end position="416"/>
    </location>
</feature>
<proteinExistence type="inferred from homology"/>
<dbReference type="GO" id="GO:0008775">
    <property type="term" value="F:acetate CoA-transferase activity"/>
    <property type="evidence" value="ECO:0007669"/>
    <property type="project" value="InterPro"/>
</dbReference>
<dbReference type="Gene3D" id="3.30.750.70">
    <property type="entry name" value="4-hydroxybutyrate coenzyme like domains"/>
    <property type="match status" value="1"/>
</dbReference>
<keyword evidence="6" id="KW-1185">Reference proteome</keyword>
<sequence length="423" mass="46206">MYQAKLTTANEAVKVIQPGDGIIFPIMPGEPESLLDGIRVLGTLEDNRLYRMLPSFPIVDAPKEKLKQISIFLSGMDRKQMNSGLVDLLPNNFSDIPSILKQREEGRYVIMATVSPMDAAGNFSLGTSPSYVASLIKDAKAIVLEVNENMPRTFGKNNNIHISQVAALVENNVDLPELGNPTLNDNDLAIGKEIAAKVKDGDTLQIGFGAMPNAVMEYLVDKKDLGLHTEMLPERLVDLTEKNVITNSKKEIDTGKSVATFAIGSKRLYEFMNNNTSILMEPCDYTNNFEVVNKLDNLVAINSTVEVDFLGQCNSESVKGMYYSSTGGQADFMKGVRLTKNGTGIICLYSTAKKGTVSTIVPSLFTGAPVSTSKNDIDTIVTEYGSAVLKGATISERTERLINIAHPDFRDELLTAAKEKNYL</sequence>
<reference evidence="5 6" key="1">
    <citation type="submission" date="2017-05" db="EMBL/GenBank/DDBJ databases">
        <title>Vagococcus spp. assemblies.</title>
        <authorList>
            <person name="Gulvik C.A."/>
        </authorList>
    </citation>
    <scope>NUCLEOTIDE SEQUENCE [LARGE SCALE GENOMIC DNA]</scope>
    <source>
        <strain evidence="5 6">NCFB 2497</strain>
    </source>
</reference>
<dbReference type="InterPro" id="IPR003702">
    <property type="entry name" value="ActCoA_hydro_N"/>
</dbReference>
<comment type="similarity">
    <text evidence="1">Belongs to the acetyl-CoA hydrolase/transferase family.</text>
</comment>
<accession>A0A430A534</accession>
<gene>
    <name evidence="5" type="ORF">CBF32_07820</name>
</gene>
<dbReference type="Pfam" id="PF02550">
    <property type="entry name" value="AcetylCoA_hydro"/>
    <property type="match status" value="1"/>
</dbReference>
<dbReference type="Proteomes" id="UP000288197">
    <property type="component" value="Unassembled WGS sequence"/>
</dbReference>
<feature type="domain" description="Acetyl-CoA hydrolase/transferase N-terminal" evidence="3">
    <location>
        <begin position="69"/>
        <end position="172"/>
    </location>
</feature>
<dbReference type="EMBL" id="NGJX01000006">
    <property type="protein sequence ID" value="RSU01918.1"/>
    <property type="molecule type" value="Genomic_DNA"/>
</dbReference>
<dbReference type="InterPro" id="IPR037171">
    <property type="entry name" value="NagB/RpiA_transferase-like"/>
</dbReference>
<protein>
    <submittedName>
        <fullName evidence="5">4-hydroxybutyrate CoA-transferase</fullName>
    </submittedName>
</protein>
<dbReference type="Gene3D" id="3.40.1080.20">
    <property type="entry name" value="Acetyl-CoA hydrolase/transferase C-terminal domain"/>
    <property type="match status" value="1"/>
</dbReference>
<dbReference type="InterPro" id="IPR046433">
    <property type="entry name" value="ActCoA_hydro"/>
</dbReference>
<evidence type="ECO:0000259" key="4">
    <source>
        <dbReference type="Pfam" id="PF13336"/>
    </source>
</evidence>
<dbReference type="OrthoDB" id="9801795at2"/>
<dbReference type="AlphaFoldDB" id="A0A430A534"/>
<evidence type="ECO:0000256" key="2">
    <source>
        <dbReference type="ARBA" id="ARBA00022679"/>
    </source>
</evidence>
<organism evidence="5 6">
    <name type="scientific">Vagococcus fluvialis</name>
    <dbReference type="NCBI Taxonomy" id="2738"/>
    <lineage>
        <taxon>Bacteria</taxon>
        <taxon>Bacillati</taxon>
        <taxon>Bacillota</taxon>
        <taxon>Bacilli</taxon>
        <taxon>Lactobacillales</taxon>
        <taxon>Enterococcaceae</taxon>
        <taxon>Vagococcus</taxon>
    </lineage>
</organism>